<name>A0A643FFZ9_IDEDE</name>
<organism evidence="1 2">
    <name type="scientific">Ideonella dechloratans</name>
    <dbReference type="NCBI Taxonomy" id="36863"/>
    <lineage>
        <taxon>Bacteria</taxon>
        <taxon>Pseudomonadati</taxon>
        <taxon>Pseudomonadota</taxon>
        <taxon>Betaproteobacteria</taxon>
        <taxon>Burkholderiales</taxon>
        <taxon>Sphaerotilaceae</taxon>
        <taxon>Ideonella</taxon>
    </lineage>
</organism>
<accession>A0A643FFZ9</accession>
<comment type="caution">
    <text evidence="1">The sequence shown here is derived from an EMBL/GenBank/DDBJ whole genome shotgun (WGS) entry which is preliminary data.</text>
</comment>
<dbReference type="AlphaFoldDB" id="A0A643FFZ9"/>
<dbReference type="Proteomes" id="UP000430120">
    <property type="component" value="Unassembled WGS sequence"/>
</dbReference>
<gene>
    <name evidence="1" type="ORF">F7Q92_04500</name>
</gene>
<dbReference type="RefSeq" id="WP_151122903.1">
    <property type="nucleotide sequence ID" value="NZ_CP088081.1"/>
</dbReference>
<protein>
    <submittedName>
        <fullName evidence="1">Uncharacterized protein</fullName>
    </submittedName>
</protein>
<sequence>MTATPWFDRWFRRRAAAAVTSWRMEIQPPASTQVEEAEAEPVSESIWPILRQRLVPSDRPASPLEQARRDFCAAMRDLHGDAVQDLRLRAGYSPSLRELWHLRSALYQLIAFHLDQAEADRRLARVNRHFPTRAMGHATTSEHHAHSSLFL</sequence>
<dbReference type="OrthoDB" id="8687298at2"/>
<proteinExistence type="predicted"/>
<dbReference type="EMBL" id="VZPB01000007">
    <property type="protein sequence ID" value="KAB0584212.1"/>
    <property type="molecule type" value="Genomic_DNA"/>
</dbReference>
<evidence type="ECO:0000313" key="1">
    <source>
        <dbReference type="EMBL" id="KAB0584212.1"/>
    </source>
</evidence>
<reference evidence="1 2" key="1">
    <citation type="submission" date="2019-09" db="EMBL/GenBank/DDBJ databases">
        <title>Draft genome sequences of 48 bacterial type strains from the CCUG.</title>
        <authorList>
            <person name="Tunovic T."/>
            <person name="Pineiro-Iglesias B."/>
            <person name="Unosson C."/>
            <person name="Inganas E."/>
            <person name="Ohlen M."/>
            <person name="Cardew S."/>
            <person name="Jensie-Markopoulos S."/>
            <person name="Salva-Serra F."/>
            <person name="Jaen-Luchoro D."/>
            <person name="Karlsson R."/>
            <person name="Svensson-Stadler L."/>
            <person name="Chun J."/>
            <person name="Moore E."/>
        </authorList>
    </citation>
    <scope>NUCLEOTIDE SEQUENCE [LARGE SCALE GENOMIC DNA]</scope>
    <source>
        <strain evidence="1 2">CCUG 30977</strain>
    </source>
</reference>
<keyword evidence="2" id="KW-1185">Reference proteome</keyword>
<evidence type="ECO:0000313" key="2">
    <source>
        <dbReference type="Proteomes" id="UP000430120"/>
    </source>
</evidence>